<accession>A0A3M8LN20</accession>
<evidence type="ECO:0000313" key="4">
    <source>
        <dbReference type="EMBL" id="RNE66903.1"/>
    </source>
</evidence>
<dbReference type="SUPFAM" id="SSF46689">
    <property type="entry name" value="Homeodomain-like"/>
    <property type="match status" value="1"/>
</dbReference>
<protein>
    <submittedName>
        <fullName evidence="4">TetR/AcrR family transcriptional regulator</fullName>
    </submittedName>
</protein>
<organism evidence="4 5">
    <name type="scientific">Cryobacterium tepidiphilum</name>
    <dbReference type="NCBI Taxonomy" id="2486026"/>
    <lineage>
        <taxon>Bacteria</taxon>
        <taxon>Bacillati</taxon>
        <taxon>Actinomycetota</taxon>
        <taxon>Actinomycetes</taxon>
        <taxon>Micrococcales</taxon>
        <taxon>Microbacteriaceae</taxon>
        <taxon>Cryobacterium</taxon>
    </lineage>
</organism>
<dbReference type="RefSeq" id="WP_123044518.1">
    <property type="nucleotide sequence ID" value="NZ_RDSR01000002.1"/>
</dbReference>
<keyword evidence="1 2" id="KW-0238">DNA-binding</keyword>
<dbReference type="EMBL" id="RDSR01000002">
    <property type="protein sequence ID" value="RNE66903.1"/>
    <property type="molecule type" value="Genomic_DNA"/>
</dbReference>
<evidence type="ECO:0000259" key="3">
    <source>
        <dbReference type="PROSITE" id="PS50977"/>
    </source>
</evidence>
<keyword evidence="5" id="KW-1185">Reference proteome</keyword>
<dbReference type="SUPFAM" id="SSF48498">
    <property type="entry name" value="Tetracyclin repressor-like, C-terminal domain"/>
    <property type="match status" value="1"/>
</dbReference>
<dbReference type="OrthoDB" id="3196926at2"/>
<feature type="domain" description="HTH tetR-type" evidence="3">
    <location>
        <begin position="2"/>
        <end position="62"/>
    </location>
</feature>
<reference evidence="4 5" key="1">
    <citation type="submission" date="2018-11" db="EMBL/GenBank/DDBJ databases">
        <title>Cryobacterium sp. nov., isolated from rhizosphere soil of lettuce.</title>
        <authorList>
            <person name="Wang Y."/>
        </authorList>
    </citation>
    <scope>NUCLEOTIDE SEQUENCE [LARGE SCALE GENOMIC DNA]</scope>
    <source>
        <strain evidence="4 5">NEAU-85</strain>
    </source>
</reference>
<dbReference type="Proteomes" id="UP000279859">
    <property type="component" value="Unassembled WGS sequence"/>
</dbReference>
<dbReference type="Gene3D" id="1.10.357.10">
    <property type="entry name" value="Tetracycline Repressor, domain 2"/>
    <property type="match status" value="1"/>
</dbReference>
<dbReference type="PROSITE" id="PS50977">
    <property type="entry name" value="HTH_TETR_2"/>
    <property type="match status" value="1"/>
</dbReference>
<comment type="caution">
    <text evidence="4">The sequence shown here is derived from an EMBL/GenBank/DDBJ whole genome shotgun (WGS) entry which is preliminary data.</text>
</comment>
<proteinExistence type="predicted"/>
<sequence length="248" mass="27438">MPDVRERIVTAAYPMFVNRGIRDVTLDEIRRQAEVTAAQFSAEFASRDDVAAVCLQRREAIWTIGVVEAGARARGTTPEECLLAIFDVFDDWFHRDDYEACTFVNVLLEMGRDHPLGRASCEHLEHIRQLVGRLAAEAELDRVEEFTLSCHILMKGSIINAAEGDIEAASRSKAMARDLVARHQPVHASGSSHAEHVEWLQLHGLDADAFTFSGAEPERPVQSAPSAAVRGPVHADADVAYYLDFDLA</sequence>
<name>A0A3M8LN20_9MICO</name>
<dbReference type="InterPro" id="IPR009057">
    <property type="entry name" value="Homeodomain-like_sf"/>
</dbReference>
<evidence type="ECO:0000313" key="5">
    <source>
        <dbReference type="Proteomes" id="UP000279859"/>
    </source>
</evidence>
<gene>
    <name evidence="4" type="ORF">EEJ31_01455</name>
</gene>
<dbReference type="InterPro" id="IPR001647">
    <property type="entry name" value="HTH_TetR"/>
</dbReference>
<evidence type="ECO:0000256" key="1">
    <source>
        <dbReference type="ARBA" id="ARBA00023125"/>
    </source>
</evidence>
<dbReference type="GO" id="GO:0003677">
    <property type="term" value="F:DNA binding"/>
    <property type="evidence" value="ECO:0007669"/>
    <property type="project" value="UniProtKB-UniRule"/>
</dbReference>
<feature type="DNA-binding region" description="H-T-H motif" evidence="2">
    <location>
        <begin position="25"/>
        <end position="44"/>
    </location>
</feature>
<dbReference type="InterPro" id="IPR036271">
    <property type="entry name" value="Tet_transcr_reg_TetR-rel_C_sf"/>
</dbReference>
<dbReference type="AlphaFoldDB" id="A0A3M8LN20"/>
<evidence type="ECO:0000256" key="2">
    <source>
        <dbReference type="PROSITE-ProRule" id="PRU00335"/>
    </source>
</evidence>